<sequence>MSSANIATVNDAVAIKAVKPISGADKGCRQQCYADLMRRSGTAPEVSRAVCLADGLGALERICRFPADIMMCMSEGVNWSLKCQMLAASQNTR</sequence>
<dbReference type="Proteomes" id="UP000095287">
    <property type="component" value="Unplaced"/>
</dbReference>
<dbReference type="WBParaSite" id="L893_g28533.t1">
    <property type="protein sequence ID" value="L893_g28533.t1"/>
    <property type="gene ID" value="L893_g28533"/>
</dbReference>
<protein>
    <submittedName>
        <fullName evidence="2">CX9C domain-containing protein</fullName>
    </submittedName>
</protein>
<reference evidence="2" key="1">
    <citation type="submission" date="2016-11" db="UniProtKB">
        <authorList>
            <consortium name="WormBaseParasite"/>
        </authorList>
    </citation>
    <scope>IDENTIFICATION</scope>
</reference>
<accession>A0A1I7ZQ99</accession>
<keyword evidence="1" id="KW-1185">Reference proteome</keyword>
<dbReference type="AlphaFoldDB" id="A0A1I7ZQ99"/>
<organism evidence="1 2">
    <name type="scientific">Steinernema glaseri</name>
    <dbReference type="NCBI Taxonomy" id="37863"/>
    <lineage>
        <taxon>Eukaryota</taxon>
        <taxon>Metazoa</taxon>
        <taxon>Ecdysozoa</taxon>
        <taxon>Nematoda</taxon>
        <taxon>Chromadorea</taxon>
        <taxon>Rhabditida</taxon>
        <taxon>Tylenchina</taxon>
        <taxon>Panagrolaimomorpha</taxon>
        <taxon>Strongyloidoidea</taxon>
        <taxon>Steinernematidae</taxon>
        <taxon>Steinernema</taxon>
    </lineage>
</organism>
<name>A0A1I7ZQ99_9BILA</name>
<evidence type="ECO:0000313" key="2">
    <source>
        <dbReference type="WBParaSite" id="L893_g28533.t1"/>
    </source>
</evidence>
<evidence type="ECO:0000313" key="1">
    <source>
        <dbReference type="Proteomes" id="UP000095287"/>
    </source>
</evidence>
<proteinExistence type="predicted"/>